<gene>
    <name evidence="3" type="ORF">Goshw_011944</name>
</gene>
<sequence length="417" mass="48520">MENDFFDKIEDNAVVRICSEKTQLEKGDSLTKGYASELWDYACISITQNNLQEWTSICLELWSNFGIPPIAALPSEGAVNVPNFVKKLMNITGMNEQWEGQLVSVILAKTFKSLNVCSRTGEGRFIGCAQLLLAWFHSHFWKVDKVSYRVFSKSYSLLKELAAMPRRNDITEERWITILQNLQDEDVEWRAPWLVPDEILYRYENFDWVPLLGIWGVVRYTPLLVLRQNRSRQFIQVTQGMAQCEFSYKGLMTTFEYYGWWSKKVNDNIPGPSQEGVRSMEEYLQEEKLHLRLDVDVQKLETEKLRRGKNKAEEDLDSLKTDYKKLHSSMRTAGRHYKIVKSEFNSLKQVESVKKNRDHIMGEAVAQIREVVDHLQTLAVQADILSVKYELESDWGQELALLLRKIKVLSIKAKPYI</sequence>
<name>A0A7J9NEG2_GOSSC</name>
<feature type="coiled-coil region" evidence="1">
    <location>
        <begin position="302"/>
        <end position="329"/>
    </location>
</feature>
<proteinExistence type="predicted"/>
<evidence type="ECO:0000313" key="3">
    <source>
        <dbReference type="EMBL" id="MBA0880989.1"/>
    </source>
</evidence>
<evidence type="ECO:0000256" key="1">
    <source>
        <dbReference type="SAM" id="Coils"/>
    </source>
</evidence>
<evidence type="ECO:0000259" key="2">
    <source>
        <dbReference type="Pfam" id="PF24924"/>
    </source>
</evidence>
<dbReference type="InterPro" id="IPR056647">
    <property type="entry name" value="DUF7745"/>
</dbReference>
<dbReference type="PANTHER" id="PTHR48200">
    <property type="entry name" value="PROTEIN, PUTATIVE-RELATED"/>
    <property type="match status" value="1"/>
</dbReference>
<evidence type="ECO:0000313" key="4">
    <source>
        <dbReference type="Proteomes" id="UP000593576"/>
    </source>
</evidence>
<organism evidence="3 4">
    <name type="scientific">Gossypium schwendimanii</name>
    <name type="common">Cotton</name>
    <dbReference type="NCBI Taxonomy" id="34291"/>
    <lineage>
        <taxon>Eukaryota</taxon>
        <taxon>Viridiplantae</taxon>
        <taxon>Streptophyta</taxon>
        <taxon>Embryophyta</taxon>
        <taxon>Tracheophyta</taxon>
        <taxon>Spermatophyta</taxon>
        <taxon>Magnoliopsida</taxon>
        <taxon>eudicotyledons</taxon>
        <taxon>Gunneridae</taxon>
        <taxon>Pentapetalae</taxon>
        <taxon>rosids</taxon>
        <taxon>malvids</taxon>
        <taxon>Malvales</taxon>
        <taxon>Malvaceae</taxon>
        <taxon>Malvoideae</taxon>
        <taxon>Gossypium</taxon>
    </lineage>
</organism>
<dbReference type="OrthoDB" id="989156at2759"/>
<protein>
    <recommendedName>
        <fullName evidence="2">DUF7745 domain-containing protein</fullName>
    </recommendedName>
</protein>
<comment type="caution">
    <text evidence="3">The sequence shown here is derived from an EMBL/GenBank/DDBJ whole genome shotgun (WGS) entry which is preliminary data.</text>
</comment>
<dbReference type="PANTHER" id="PTHR48200:SF1">
    <property type="entry name" value="AMINOTRANSFERASE-LIKE PLANT MOBILE DOMAIN-CONTAINING PROTEIN"/>
    <property type="match status" value="1"/>
</dbReference>
<keyword evidence="1" id="KW-0175">Coiled coil</keyword>
<dbReference type="AlphaFoldDB" id="A0A7J9NEG2"/>
<accession>A0A7J9NEG2</accession>
<dbReference type="Pfam" id="PF24924">
    <property type="entry name" value="DUF7745"/>
    <property type="match status" value="1"/>
</dbReference>
<feature type="domain" description="DUF7745" evidence="2">
    <location>
        <begin position="79"/>
        <end position="228"/>
    </location>
</feature>
<reference evidence="3 4" key="1">
    <citation type="journal article" date="2019" name="Genome Biol. Evol.">
        <title>Insights into the evolution of the New World diploid cottons (Gossypium, subgenus Houzingenia) based on genome sequencing.</title>
        <authorList>
            <person name="Grover C.E."/>
            <person name="Arick M.A. 2nd"/>
            <person name="Thrash A."/>
            <person name="Conover J.L."/>
            <person name="Sanders W.S."/>
            <person name="Peterson D.G."/>
            <person name="Frelichowski J.E."/>
            <person name="Scheffler J.A."/>
            <person name="Scheffler B.E."/>
            <person name="Wendel J.F."/>
        </authorList>
    </citation>
    <scope>NUCLEOTIDE SEQUENCE [LARGE SCALE GENOMIC DNA]</scope>
    <source>
        <strain evidence="3">1</strain>
        <tissue evidence="3">Leaf</tissue>
    </source>
</reference>
<keyword evidence="4" id="KW-1185">Reference proteome</keyword>
<dbReference type="Proteomes" id="UP000593576">
    <property type="component" value="Unassembled WGS sequence"/>
</dbReference>
<dbReference type="EMBL" id="JABFAF010278518">
    <property type="protein sequence ID" value="MBA0880989.1"/>
    <property type="molecule type" value="Genomic_DNA"/>
</dbReference>